<comment type="caution">
    <text evidence="5">The sequence shown here is derived from an EMBL/GenBank/DDBJ whole genome shotgun (WGS) entry which is preliminary data.</text>
</comment>
<evidence type="ECO:0000313" key="5">
    <source>
        <dbReference type="EMBL" id="KAL0078372.1"/>
    </source>
</evidence>
<accession>A0ABR3AN47</accession>
<dbReference type="Pfam" id="PF00130">
    <property type="entry name" value="C1_1"/>
    <property type="match status" value="1"/>
</dbReference>
<feature type="compositionally biased region" description="Polar residues" evidence="3">
    <location>
        <begin position="246"/>
        <end position="268"/>
    </location>
</feature>
<dbReference type="PROSITE" id="PS50081">
    <property type="entry name" value="ZF_DAG_PE_2"/>
    <property type="match status" value="1"/>
</dbReference>
<dbReference type="Gene3D" id="3.30.60.20">
    <property type="match status" value="1"/>
</dbReference>
<feature type="domain" description="Phorbol-ester/DAG-type" evidence="4">
    <location>
        <begin position="578"/>
        <end position="628"/>
    </location>
</feature>
<gene>
    <name evidence="5" type="ORF">J3Q64DRAFT_1872237</name>
</gene>
<sequence length="1305" mass="146994">SPKVEEIRKMIRHILTKLGKRKRPAPSIAHLGEQLRSNNVSTQFENEDTVELLFRLREVLLLCNFFLKNIKSAVPSRSFEASPTNAHNSTIKKESRVDFEKILFLLDELVINDCRYKSANPKPTQPPYMMQSVLVDIAIILVNIRSDSVGLYNIGATMLPAFETFNDGALAGKLLSFFIDILLPKLMACKEESKSRGDRFPSRRKQQPSTYNIPSTKHQHTQSVTPTINIQSADVEDNTDKEHTQPVRSSNLTIDTRLSQSQTQSPMNPRSPGGPPRSPAIQSQYSHQQLMETHHAYALFTPLLFFMIQYLNPYLSSSRAGTQTNLSAAISRQSSSINNFHCALRFMIATKPDLYFDILDVISHSTPEVKFRACQVLFHYYNIGVGHVSVAEPLPKLGIVEEIAILERNRKRQEFESIRQQEQQQSPQLNHRGSGTSDSNDDDYNDDFHVWYPHMFTKPYSQTESGEQSTQQIPNATYIPDSGVIDYANGSYCNECYKEMEDYGLRCYQCKCNVHYNCFNQRMATNDLDIMLYVKEGGVQKVVSPQFCHIPPQPRFSHLHGNEHGGYGVCAAQVDIFGHHFHLVNLYTIMLCASCVLPLWGISQQGYRCSTCNRFIHPECLAQAKRDRNTNNQHSILHTCQPYKSLLESDTKITQKELSKQLFSFYGNLVPKGENELMGRSFEEVGTVLNVLLLQENILHCGVAAGCLLVCYLSDDPLTSNTRDSGALTFAQPCPALRRGIELCITYLESGSCKGSSFLSDFYSNRHHSLGEWMLSKEDYLSHLAAMMKSLAKSSNEGTIQSVIQTASEVKRRSAGDARGFLQVVPNPFTERWNDDDDFDDESCLPQEIMERSAMLAWLMENLHLKSKKTGEIMLQHMCNLGLFERKDAAPILFTSDTTATGSFLQSPHSLPLSSENEPVQCVFPVPFAIDCSPTVETLINSIEACFDDIDITLNECGMLLLVRRCWPDPFMSRYTTDRLIHAILTWIFQEDEKLSTLHAQYISNKHQIPGVRQNRYTHAAQLALLSRTRGLAGEKQRQSIAFGTTAGMSNGTGSAYVTIRTALRDRYVFPWLAAVHSMDPSMYASILSDTIERIVDGRREECMIPEWMEQQNHKVFCTIDNEPVDVSNLARLCSTKNVASKYSAAPSVVSDSTHPYDTITNLFETKDIESIDQGIRWLTLFMHSGIGISSEALSKISRLLIAAGASIRTLAEFLKLVWFQAVNVLKITTSRAAIIDIVGYINEKTSGSLFSLNETPNLPTERLASTQKFVKYSVVLTCFAYNCPLANITELDIVPYFGDHVARV</sequence>
<evidence type="ECO:0000259" key="4">
    <source>
        <dbReference type="PROSITE" id="PS50081"/>
    </source>
</evidence>
<dbReference type="EMBL" id="JBCLYO010000025">
    <property type="protein sequence ID" value="KAL0078372.1"/>
    <property type="molecule type" value="Genomic_DNA"/>
</dbReference>
<reference evidence="5 6" key="1">
    <citation type="submission" date="2024-04" db="EMBL/GenBank/DDBJ databases">
        <title>Symmetric and asymmetric DNA N6-adenine methylation regulates different biological responses in Mucorales.</title>
        <authorList>
            <consortium name="Lawrence Berkeley National Laboratory"/>
            <person name="Lax C."/>
            <person name="Mondo S.J."/>
            <person name="Osorio-Concepcion M."/>
            <person name="Muszewska A."/>
            <person name="Corrochano-Luque M."/>
            <person name="Gutierrez G."/>
            <person name="Riley R."/>
            <person name="Lipzen A."/>
            <person name="Guo J."/>
            <person name="Hundley H."/>
            <person name="Amirebrahimi M."/>
            <person name="Ng V."/>
            <person name="Lorenzo-Gutierrez D."/>
            <person name="Binder U."/>
            <person name="Yang J."/>
            <person name="Song Y."/>
            <person name="Canovas D."/>
            <person name="Navarro E."/>
            <person name="Freitag M."/>
            <person name="Gabaldon T."/>
            <person name="Grigoriev I.V."/>
            <person name="Corrochano L.M."/>
            <person name="Nicolas F.E."/>
            <person name="Garre V."/>
        </authorList>
    </citation>
    <scope>NUCLEOTIDE SEQUENCE [LARGE SCALE GENOMIC DNA]</scope>
    <source>
        <strain evidence="5 6">L51</strain>
    </source>
</reference>
<name>A0ABR3AN47_PHYBL</name>
<evidence type="ECO:0000256" key="3">
    <source>
        <dbReference type="SAM" id="MobiDB-lite"/>
    </source>
</evidence>
<feature type="compositionally biased region" description="Polar residues" evidence="3">
    <location>
        <begin position="207"/>
        <end position="232"/>
    </location>
</feature>
<dbReference type="Proteomes" id="UP001448207">
    <property type="component" value="Unassembled WGS sequence"/>
</dbReference>
<protein>
    <recommendedName>
        <fullName evidence="4">Phorbol-ester/DAG-type domain-containing protein</fullName>
    </recommendedName>
</protein>
<feature type="non-terminal residue" evidence="5">
    <location>
        <position position="1305"/>
    </location>
</feature>
<keyword evidence="6" id="KW-1185">Reference proteome</keyword>
<feature type="region of interest" description="Disordered" evidence="3">
    <location>
        <begin position="414"/>
        <end position="442"/>
    </location>
</feature>
<feature type="non-terminal residue" evidence="5">
    <location>
        <position position="1"/>
    </location>
</feature>
<dbReference type="InterPro" id="IPR046349">
    <property type="entry name" value="C1-like_sf"/>
</dbReference>
<keyword evidence="1" id="KW-0479">Metal-binding</keyword>
<organism evidence="5 6">
    <name type="scientific">Phycomyces blakesleeanus</name>
    <dbReference type="NCBI Taxonomy" id="4837"/>
    <lineage>
        <taxon>Eukaryota</taxon>
        <taxon>Fungi</taxon>
        <taxon>Fungi incertae sedis</taxon>
        <taxon>Mucoromycota</taxon>
        <taxon>Mucoromycotina</taxon>
        <taxon>Mucoromycetes</taxon>
        <taxon>Mucorales</taxon>
        <taxon>Phycomycetaceae</taxon>
        <taxon>Phycomyces</taxon>
    </lineage>
</organism>
<feature type="region of interest" description="Disordered" evidence="3">
    <location>
        <begin position="192"/>
        <end position="285"/>
    </location>
</feature>
<evidence type="ECO:0000256" key="2">
    <source>
        <dbReference type="ARBA" id="ARBA00022833"/>
    </source>
</evidence>
<evidence type="ECO:0000313" key="6">
    <source>
        <dbReference type="Proteomes" id="UP001448207"/>
    </source>
</evidence>
<evidence type="ECO:0000256" key="1">
    <source>
        <dbReference type="ARBA" id="ARBA00022723"/>
    </source>
</evidence>
<dbReference type="SUPFAM" id="SSF57889">
    <property type="entry name" value="Cysteine-rich domain"/>
    <property type="match status" value="1"/>
</dbReference>
<proteinExistence type="predicted"/>
<dbReference type="InterPro" id="IPR002219">
    <property type="entry name" value="PKC_DAG/PE"/>
</dbReference>
<feature type="compositionally biased region" description="Basic and acidic residues" evidence="3">
    <location>
        <begin position="192"/>
        <end position="201"/>
    </location>
</feature>
<keyword evidence="2" id="KW-0862">Zinc</keyword>